<proteinExistence type="predicted"/>
<sequence>MLTDNEIRRKLVETLEKKNKNKHYRIIEELSICDGLARADVVIANGLLHGYEIKSDFDTLERLENQIKHYEKTFDKCTIVIGEKFIDVIEEKVPEYWGIIMAYMNRYGNVSIKRIRASKFNKQIEATNLLDLLWRNEIIKYLKENKIRGYSNKDKFGLKELVISNIPLNKIKEFTRETLKTRTGWRGDLP</sequence>
<accession>A0A4P6UXI9</accession>
<dbReference type="NCBIfam" id="NF033832">
    <property type="entry name" value="sce7726_fam"/>
    <property type="match status" value="1"/>
</dbReference>
<dbReference type="KEGG" id="uth:DKZ56_14235"/>
<dbReference type="AlphaFoldDB" id="A0A4P6UXI9"/>
<organism evidence="2 3">
    <name type="scientific">Ureibacillus thermophilus</name>
    <dbReference type="NCBI Taxonomy" id="367743"/>
    <lineage>
        <taxon>Bacteria</taxon>
        <taxon>Bacillati</taxon>
        <taxon>Bacillota</taxon>
        <taxon>Bacilli</taxon>
        <taxon>Bacillales</taxon>
        <taxon>Caryophanaceae</taxon>
        <taxon>Ureibacillus</taxon>
    </lineage>
</organism>
<evidence type="ECO:0000313" key="3">
    <source>
        <dbReference type="Proteomes" id="UP000291151"/>
    </source>
</evidence>
<keyword evidence="1" id="KW-0175">Coiled coil</keyword>
<dbReference type="RefSeq" id="WP_208650572.1">
    <property type="nucleotide sequence ID" value="NZ_CP036528.1"/>
</dbReference>
<gene>
    <name evidence="2" type="ORF">DKZ56_14235</name>
</gene>
<reference evidence="2 3" key="1">
    <citation type="submission" date="2019-02" db="EMBL/GenBank/DDBJ databases">
        <title>Ureibacillus thermophilus.</title>
        <authorList>
            <person name="Sunny J.S."/>
            <person name="Natarajan A."/>
            <person name="Saleena L.M."/>
        </authorList>
    </citation>
    <scope>NUCLEOTIDE SEQUENCE [LARGE SCALE GENOMIC DNA]</scope>
    <source>
        <strain evidence="2 3">LM102</strain>
    </source>
</reference>
<evidence type="ECO:0008006" key="4">
    <source>
        <dbReference type="Google" id="ProtNLM"/>
    </source>
</evidence>
<protein>
    <recommendedName>
        <fullName evidence="4">Sce7726 family protein</fullName>
    </recommendedName>
</protein>
<keyword evidence="3" id="KW-1185">Reference proteome</keyword>
<dbReference type="Proteomes" id="UP000291151">
    <property type="component" value="Chromosome"/>
</dbReference>
<evidence type="ECO:0000256" key="1">
    <source>
        <dbReference type="SAM" id="Coils"/>
    </source>
</evidence>
<feature type="coiled-coil region" evidence="1">
    <location>
        <begin position="53"/>
        <end position="80"/>
    </location>
</feature>
<name>A0A4P6UXI9_9BACL</name>
<dbReference type="EMBL" id="CP036528">
    <property type="protein sequence ID" value="QBK26898.1"/>
    <property type="molecule type" value="Genomic_DNA"/>
</dbReference>
<dbReference type="InterPro" id="IPR047729">
    <property type="entry name" value="Sce7726-like"/>
</dbReference>
<evidence type="ECO:0000313" key="2">
    <source>
        <dbReference type="EMBL" id="QBK26898.1"/>
    </source>
</evidence>